<organism evidence="7 8">
    <name type="scientific">Dimargaris verticillata</name>
    <dbReference type="NCBI Taxonomy" id="2761393"/>
    <lineage>
        <taxon>Eukaryota</taxon>
        <taxon>Fungi</taxon>
        <taxon>Fungi incertae sedis</taxon>
        <taxon>Zoopagomycota</taxon>
        <taxon>Kickxellomycotina</taxon>
        <taxon>Dimargaritomycetes</taxon>
        <taxon>Dimargaritales</taxon>
        <taxon>Dimargaritaceae</taxon>
        <taxon>Dimargaris</taxon>
    </lineage>
</organism>
<evidence type="ECO:0000256" key="4">
    <source>
        <dbReference type="ARBA" id="ARBA00023242"/>
    </source>
</evidence>
<protein>
    <recommendedName>
        <fullName evidence="6">CENP-T/Histone H4 histone fold domain-containing protein</fullName>
    </recommendedName>
</protein>
<evidence type="ECO:0000256" key="5">
    <source>
        <dbReference type="SAM" id="MobiDB-lite"/>
    </source>
</evidence>
<evidence type="ECO:0000256" key="3">
    <source>
        <dbReference type="ARBA" id="ARBA00022454"/>
    </source>
</evidence>
<evidence type="ECO:0000256" key="2">
    <source>
        <dbReference type="ARBA" id="ARBA00004286"/>
    </source>
</evidence>
<dbReference type="GO" id="GO:0005634">
    <property type="term" value="C:nucleus"/>
    <property type="evidence" value="ECO:0007669"/>
    <property type="project" value="UniProtKB-SubCell"/>
</dbReference>
<feature type="region of interest" description="Disordered" evidence="5">
    <location>
        <begin position="24"/>
        <end position="61"/>
    </location>
</feature>
<feature type="region of interest" description="Disordered" evidence="5">
    <location>
        <begin position="114"/>
        <end position="142"/>
    </location>
</feature>
<gene>
    <name evidence="7" type="ORF">H4R34_001882</name>
</gene>
<feature type="region of interest" description="Disordered" evidence="5">
    <location>
        <begin position="155"/>
        <end position="247"/>
    </location>
</feature>
<feature type="compositionally biased region" description="Low complexity" evidence="5">
    <location>
        <begin position="328"/>
        <end position="340"/>
    </location>
</feature>
<feature type="domain" description="CENP-T/Histone H4 histone fold" evidence="6">
    <location>
        <begin position="685"/>
        <end position="761"/>
    </location>
</feature>
<dbReference type="GO" id="GO:0005694">
    <property type="term" value="C:chromosome"/>
    <property type="evidence" value="ECO:0007669"/>
    <property type="project" value="UniProtKB-SubCell"/>
</dbReference>
<keyword evidence="4" id="KW-0539">Nucleus</keyword>
<comment type="caution">
    <text evidence="7">The sequence shown here is derived from an EMBL/GenBank/DDBJ whole genome shotgun (WGS) entry which is preliminary data.</text>
</comment>
<dbReference type="InterPro" id="IPR009072">
    <property type="entry name" value="Histone-fold"/>
</dbReference>
<dbReference type="Gene3D" id="1.10.20.10">
    <property type="entry name" value="Histone, subunit A"/>
    <property type="match status" value="1"/>
</dbReference>
<keyword evidence="8" id="KW-1185">Reference proteome</keyword>
<dbReference type="OrthoDB" id="10071681at2759"/>
<evidence type="ECO:0000313" key="8">
    <source>
        <dbReference type="Proteomes" id="UP001151582"/>
    </source>
</evidence>
<dbReference type="InterPro" id="IPR035425">
    <property type="entry name" value="CENP-T/H4_C"/>
</dbReference>
<feature type="region of interest" description="Disordered" evidence="5">
    <location>
        <begin position="525"/>
        <end position="621"/>
    </location>
</feature>
<sequence length="777" mass="84303">MAEPASRKRRQRIVASPNTIFNMLTAGDAQQPTASQGQASPVTPVRPPPKTAPRPRRGAYTRETVSPLVMRTPKTPRSVRRIAHPTGLDSTLRLTRSALRLKNANLVDPLAVASGQAQVSPSTRVTQRSHPNPAATVRTGDTPSTLLKVLAETMANQQQSQPTAQQPSDDKSTSQPNGQSTPRGPQPIMLPRSGTEGKATPRTSAMQTPRRLIRGPDANLKTLMRSTARRHTLRTPSQSGHPTSLRGRLSSHVGQRVRPLLPPPSQGPAGITTTQTVRANDTPSDLLRLLSRMPDERPKLPAAINVSAARSSFRTRDSLSSIASSFDTSVSTVPSSQTTPAPLVDVGPVEQQRKNRSRLLSDYEVDYPLSLAADTPDLSTLSPIDHATPLASFAQDSVHDFVQQPSFNAESVFNPSPLPGTPNMDYTLPLGARQTPTLLLDHDLVEYDSRMLPSASVSSGDTTHMIMDYDMLFDENEDLESSGYAATNASMSRAQTPKSQQVPSIGRFSVSPLPNVEDIAMSFSSTDDSVVDHNRPLSMTDPDDTGIMAPESAPPINDATDHIDWDSVDGDADFNQTNPDETHSLAPGTAFSPILAPVPQGSSDPTIDSANSHLQKPPLPPNAIRARIQSKELLAQPSHTTSTKRQARPKLHRYSRQGQLIPAFSPGFLLANLKLFLPNTRSTATQPMLAALHEITHAYFEQAAEDLVAYAEHRKSHRAIDESDVACLFQRQRLAPTKRRSLRSLAMQLLPRELTNKVFPVAKAADDAEGSSRLPKV</sequence>
<accession>A0A9W8B3T3</accession>
<evidence type="ECO:0000259" key="6">
    <source>
        <dbReference type="Pfam" id="PF15511"/>
    </source>
</evidence>
<proteinExistence type="predicted"/>
<dbReference type="EMBL" id="JANBQB010000106">
    <property type="protein sequence ID" value="KAJ1981943.1"/>
    <property type="molecule type" value="Genomic_DNA"/>
</dbReference>
<feature type="compositionally biased region" description="Polar residues" evidence="5">
    <location>
        <begin position="115"/>
        <end position="130"/>
    </location>
</feature>
<dbReference type="Pfam" id="PF15511">
    <property type="entry name" value="CENP-T_C"/>
    <property type="match status" value="1"/>
</dbReference>
<name>A0A9W8B3T3_9FUNG</name>
<reference evidence="7" key="1">
    <citation type="submission" date="2022-07" db="EMBL/GenBank/DDBJ databases">
        <title>Phylogenomic reconstructions and comparative analyses of Kickxellomycotina fungi.</title>
        <authorList>
            <person name="Reynolds N.K."/>
            <person name="Stajich J.E."/>
            <person name="Barry K."/>
            <person name="Grigoriev I.V."/>
            <person name="Crous P."/>
            <person name="Smith M.E."/>
        </authorList>
    </citation>
    <scope>NUCLEOTIDE SEQUENCE</scope>
    <source>
        <strain evidence="7">RSA 567</strain>
    </source>
</reference>
<feature type="region of interest" description="Disordered" evidence="5">
    <location>
        <begin position="325"/>
        <end position="354"/>
    </location>
</feature>
<evidence type="ECO:0000256" key="1">
    <source>
        <dbReference type="ARBA" id="ARBA00004123"/>
    </source>
</evidence>
<evidence type="ECO:0000313" key="7">
    <source>
        <dbReference type="EMBL" id="KAJ1981943.1"/>
    </source>
</evidence>
<dbReference type="AlphaFoldDB" id="A0A9W8B3T3"/>
<feature type="compositionally biased region" description="Polar residues" evidence="5">
    <location>
        <begin position="173"/>
        <end position="183"/>
    </location>
</feature>
<keyword evidence="3" id="KW-0158">Chromosome</keyword>
<dbReference type="GO" id="GO:0046982">
    <property type="term" value="F:protein heterodimerization activity"/>
    <property type="evidence" value="ECO:0007669"/>
    <property type="project" value="InterPro"/>
</dbReference>
<comment type="subcellular location">
    <subcellularLocation>
        <location evidence="2">Chromosome</location>
    </subcellularLocation>
    <subcellularLocation>
        <location evidence="1">Nucleus</location>
    </subcellularLocation>
</comment>
<feature type="compositionally biased region" description="Low complexity" evidence="5">
    <location>
        <begin position="157"/>
        <end position="167"/>
    </location>
</feature>
<feature type="compositionally biased region" description="Polar residues" evidence="5">
    <location>
        <begin position="24"/>
        <end position="40"/>
    </location>
</feature>
<dbReference type="Proteomes" id="UP001151582">
    <property type="component" value="Unassembled WGS sequence"/>
</dbReference>
<feature type="compositionally biased region" description="Polar residues" evidence="5">
    <location>
        <begin position="600"/>
        <end position="614"/>
    </location>
</feature>